<protein>
    <submittedName>
        <fullName evidence="2">Uncharacterized protein</fullName>
    </submittedName>
</protein>
<keyword evidence="1" id="KW-0472">Membrane</keyword>
<accession>A0ABV2WC13</accession>
<evidence type="ECO:0000313" key="2">
    <source>
        <dbReference type="EMBL" id="MEU0710868.1"/>
    </source>
</evidence>
<keyword evidence="1" id="KW-0812">Transmembrane</keyword>
<organism evidence="2 3">
    <name type="scientific">Streptomyces lavendulocolor</name>
    <dbReference type="NCBI Taxonomy" id="67316"/>
    <lineage>
        <taxon>Bacteria</taxon>
        <taxon>Bacillati</taxon>
        <taxon>Actinomycetota</taxon>
        <taxon>Actinomycetes</taxon>
        <taxon>Kitasatosporales</taxon>
        <taxon>Streptomycetaceae</taxon>
        <taxon>Streptomyces</taxon>
    </lineage>
</organism>
<evidence type="ECO:0000313" key="3">
    <source>
        <dbReference type="Proteomes" id="UP001550378"/>
    </source>
</evidence>
<reference evidence="2 3" key="1">
    <citation type="submission" date="2024-06" db="EMBL/GenBank/DDBJ databases">
        <title>The Natural Products Discovery Center: Release of the First 8490 Sequenced Strains for Exploring Actinobacteria Biosynthetic Diversity.</title>
        <authorList>
            <person name="Kalkreuter E."/>
            <person name="Kautsar S.A."/>
            <person name="Yang D."/>
            <person name="Bader C.D."/>
            <person name="Teijaro C.N."/>
            <person name="Fluegel L."/>
            <person name="Davis C.M."/>
            <person name="Simpson J.R."/>
            <person name="Lauterbach L."/>
            <person name="Steele A.D."/>
            <person name="Gui C."/>
            <person name="Meng S."/>
            <person name="Li G."/>
            <person name="Viehrig K."/>
            <person name="Ye F."/>
            <person name="Su P."/>
            <person name="Kiefer A.F."/>
            <person name="Nichols A."/>
            <person name="Cepeda A.J."/>
            <person name="Yan W."/>
            <person name="Fan B."/>
            <person name="Jiang Y."/>
            <person name="Adhikari A."/>
            <person name="Zheng C.-J."/>
            <person name="Schuster L."/>
            <person name="Cowan T.M."/>
            <person name="Smanski M.J."/>
            <person name="Chevrette M.G."/>
            <person name="De Carvalho L.P.S."/>
            <person name="Shen B."/>
        </authorList>
    </citation>
    <scope>NUCLEOTIDE SEQUENCE [LARGE SCALE GENOMIC DNA]</scope>
    <source>
        <strain evidence="2 3">NPDC006337</strain>
    </source>
</reference>
<feature type="transmembrane region" description="Helical" evidence="1">
    <location>
        <begin position="40"/>
        <end position="64"/>
    </location>
</feature>
<dbReference type="EMBL" id="JBEXZR010000029">
    <property type="protein sequence ID" value="MEU0710868.1"/>
    <property type="molecule type" value="Genomic_DNA"/>
</dbReference>
<name>A0ABV2WC13_9ACTN</name>
<keyword evidence="3" id="KW-1185">Reference proteome</keyword>
<keyword evidence="1" id="KW-1133">Transmembrane helix</keyword>
<gene>
    <name evidence="2" type="ORF">ABZ508_26235</name>
</gene>
<evidence type="ECO:0000256" key="1">
    <source>
        <dbReference type="SAM" id="Phobius"/>
    </source>
</evidence>
<comment type="caution">
    <text evidence="2">The sequence shown here is derived from an EMBL/GenBank/DDBJ whole genome shotgun (WGS) entry which is preliminary data.</text>
</comment>
<proteinExistence type="predicted"/>
<dbReference type="RefSeq" id="WP_359657469.1">
    <property type="nucleotide sequence ID" value="NZ_JBEXZO010000015.1"/>
</dbReference>
<dbReference type="Proteomes" id="UP001550378">
    <property type="component" value="Unassembled WGS sequence"/>
</dbReference>
<sequence>MQLLFLIWVIMGASSGAGTPEDCGNLSQQDCNDAESVGTAIGVGLIIALWAAADIILGITYLIYRVSRRPRP</sequence>